<feature type="region of interest" description="Disordered" evidence="1">
    <location>
        <begin position="106"/>
        <end position="222"/>
    </location>
</feature>
<feature type="compositionally biased region" description="Basic and acidic residues" evidence="1">
    <location>
        <begin position="711"/>
        <end position="722"/>
    </location>
</feature>
<reference evidence="2 3" key="1">
    <citation type="submission" date="2022-12" db="EMBL/GenBank/DDBJ databases">
        <title>Chromosome-level genome of Tegillarca granosa.</title>
        <authorList>
            <person name="Kim J."/>
        </authorList>
    </citation>
    <scope>NUCLEOTIDE SEQUENCE [LARGE SCALE GENOMIC DNA]</scope>
    <source>
        <strain evidence="2">Teg-2019</strain>
        <tissue evidence="2">Adductor muscle</tissue>
    </source>
</reference>
<evidence type="ECO:0000313" key="2">
    <source>
        <dbReference type="EMBL" id="KAJ8318045.1"/>
    </source>
</evidence>
<feature type="compositionally biased region" description="Low complexity" evidence="1">
    <location>
        <begin position="1808"/>
        <end position="1821"/>
    </location>
</feature>
<feature type="compositionally biased region" description="Polar residues" evidence="1">
    <location>
        <begin position="2066"/>
        <end position="2081"/>
    </location>
</feature>
<feature type="compositionally biased region" description="Basic and acidic residues" evidence="1">
    <location>
        <begin position="1013"/>
        <end position="1023"/>
    </location>
</feature>
<feature type="region of interest" description="Disordered" evidence="1">
    <location>
        <begin position="375"/>
        <end position="424"/>
    </location>
</feature>
<sequence>MMTDEKSRGIGFNIPKIKRQISKDNLRNVNINSRDAQDVVDSDSKYGLHLCKHADLQLRFADTWGVDSCSVFIFKIYLYEYNEDYETVERPRHCLPHAIVEYEKAEEVPTTTGYGSKASQRQSSHGYERSRPRGSENTGYGHRMSKTQNNTNKIPVSKVPDAAQRNNQTAAQQAPARRQSWDSWQTSTNSDGLNISRSEIQDSNVYENKGKEEESDSSIQEVEMEDVSGINLENTESKDTMYKVQVGDNETISSISALSSHDHKDSNTKQTKTEIYLENLNSKKIEDQNINEEKYLSTIPLPEDCRQNKNKSSEISSVNSESDKKVSAIMISGEHKKNKETDIQTKYNTTGYVKAYNQRQNIVSTQHTVNEVDLYDPTMPTFSPEPVIEEDPYQPTDTPSPQDSIDRSKSPAVGDNDNSGSLGNVYTHENKKVFDASEVLQDVDLRLERTFSPLDVDMRVEQNSCSSTDVQSESNHTIHTSQSLYSLQSNQSNSSLNQVLQNNPNSTTRSSSDLQTQHEIINKYSDNSSVMDVDMRKFARNSGMKDIDLRYSGMDTDLRAARDQDDNQHTADLPYSGRSTPVKDELPFYGGDFDHGSNSAETVRDIQNDGKNNNETSSKEDYQKNDQDTKSILHVDTKNIKQEPDQMNAICDIQTQKPAPSDDLSFLSIVKSEKGHGIIYTTNLIEEHGIPGFTSSSVYQFPEVKKEIVDSEMDSTTHRSTESVESLVGSNSSKIGAVNSDVQDVMAPVKTEDLSGESLKHEKAKKNLDFSEQEKQSNTTQKKQNKQAGKSETENEDGDNSVEDMLSESDINISDKRGTLSIKITNSYSLAHVKTPEKQKTTQSPSKKSPLKIKREESQPVVLTLRQNSLSDDENQDDFKNSKTNSSTSSGDSRRVVTVESPLMKSTPAKDTFLKPNSPKHSAYTYTPFDDSGSSLGLISCDGSYISEKEHLSNSPSNSSEAGVSDSRRVVLSSDESRNPIKVERDLEIIRKTDTNLTPQKQENIDNISLKSEPQDIDMRDTSHSSSQTSTSSSGQKSKPKMKKINKDMMGYRTRKRRRKKNKNMNKDTDTHSNCSMEILSTTSSDILDNHDDFDTSSNRSSDRRTCTPPVCGYSSHHIKTLADFGLSHWSEALKSGIFQPKILLTDITTKGLKTSDSCKDISLSDQNIQNSPSKIIQELPVSNADEDYPQQKQDMVKQWLQIARKKIKLTLKPKQSTKQTMDECETKTNESGTQRQITQELDTQQAPAEISVKDTEKQGMIPVLHKRVATPITTKIGPLCSKLKMKSETVSQKITDSNKNMESPQTKTILSVPSISRTISSHKPVGSNNSEPVQKTEQIQTSQVSNIEPLSTITPTENISPVSGQPINRLISQDIVKQIHSSVQSNSSLYQGSPKKVVSEIPTQPVWTCSNQETPAQNPNQTAQLIQHQQVPGVNSSVPQAGQPIQIQSIANQQQPVLNIPAPPVPLAVSNAYPTMSTRPPTLNTAPNMEVNKQFSGAPLQIGPQNTIGHPLRFPLHVVPPLTMPPPRIPLINAGNVQMRQNLVVPSVNQRLPHQIPAMSASIHVPMSQPVQILPVRQGMPPPPTQVQNSPHNMMQNRPQLVQNAPPVNQPGNPSQPKMLSADILRGPPPQAHQQIQVANNRNVSQITSQPPPGLGDQARPVYQIPTTLPTQPRQLLSQPRPLNLPQTRPTLLSQPRPPFSHPPPPVVPQYVTPGQVNLQIQTNRPAQVTPSASPNFPGNQIPSLINKQVQTPQRKVSIVHQFMTMPSAQNSQSPNQGVQMSNLVNVPSSTIPVITGRQTVISPQVKGQTSTLLSSQTGTKRSKDPLDWFSDMIAPKKRPALDQNSSLQSLTSQQGGTTEPVIHSSSWPVSSTPVQAYPSHPVQVVPVTGNPQVNQNIRPHSSADHFLGDSCQHMCAGPTPDADILDLQPSDESLFDSSLDEKSIDILSEKQLMIKKALNELEGAGSGSEIDICKTADDNNNDHDSNANTFEHEQKCSNEIEHSDLEDGEIDEDLDSENSEAIKDSYDSDMRKVQIHDTGSIHINVSFLDKEQFPWSKPTEGHLSDNTSQSDSDFVQDNMSSPQTVEKKKPFFSPNSHLINTTNTKQNIKDIANSWSQMLMTKDNRIERVRGDNSNDQHKGTKKNQVKKMRTEDIKTLGDFAIFETKDDNILSLQKYVSVDMSIEISSLSKNKRKTMKKRLLTELENTKVKIAAGTECEIIDKDSTTSDKALVMKVTDINDEASHLTRHQLEEELRLIRQCISKSWKDNNKIPISNSETETQLRQDLQTLESEIMARINSLQIENVGSVNRRVPKGLLLESENSEFFSEEGVFLILTCTVSKKIYKKLIKLKEDIRIINVALPRYNSIEDSSKISQLKQKRRDLQLQRRTLMMTFTGLLTKKRVTKIKTKLKFYNRVHSYLKEQYGEQFNRSFLYLNEVLSDLVKHDILASNLLKNPKLCKLIMEFLCQKIIDALNYKIVQLKSLYLICFKCLNLGFDNIALRSMRIAFPIELMVNYYYVYNALYHFCKFLYIYFQKNGHVIHTLVEKESLQLASINTVPFKNRTDKMYSNSQANMIYYVQATVDVVPILKTDLNLLMSLDPFGKLQFLIF</sequence>
<feature type="compositionally biased region" description="Polar residues" evidence="1">
    <location>
        <begin position="995"/>
        <end position="1012"/>
    </location>
</feature>
<protein>
    <submittedName>
        <fullName evidence="2">Uncharacterized protein</fullName>
    </submittedName>
</protein>
<feature type="compositionally biased region" description="Basic residues" evidence="1">
    <location>
        <begin position="1053"/>
        <end position="1064"/>
    </location>
</feature>
<feature type="region of interest" description="Disordered" evidence="1">
    <location>
        <begin position="1219"/>
        <end position="1244"/>
    </location>
</feature>
<feature type="region of interest" description="Disordered" evidence="1">
    <location>
        <begin position="491"/>
        <end position="514"/>
    </location>
</feature>
<feature type="compositionally biased region" description="Low complexity" evidence="1">
    <location>
        <begin position="1024"/>
        <end position="1034"/>
    </location>
</feature>
<feature type="compositionally biased region" description="Polar residues" evidence="1">
    <location>
        <begin position="953"/>
        <end position="962"/>
    </location>
</feature>
<feature type="region of interest" description="Disordered" evidence="1">
    <location>
        <begin position="751"/>
        <end position="821"/>
    </location>
</feature>
<dbReference type="Proteomes" id="UP001217089">
    <property type="component" value="Unassembled WGS sequence"/>
</dbReference>
<feature type="compositionally biased region" description="Low complexity" evidence="1">
    <location>
        <begin position="491"/>
        <end position="506"/>
    </location>
</feature>
<proteinExistence type="predicted"/>
<feature type="region of interest" description="Disordered" evidence="1">
    <location>
        <begin position="2058"/>
        <end position="2081"/>
    </location>
</feature>
<feature type="region of interest" description="Disordered" evidence="1">
    <location>
        <begin position="711"/>
        <end position="735"/>
    </location>
</feature>
<feature type="region of interest" description="Disordered" evidence="1">
    <location>
        <begin position="993"/>
        <end position="1073"/>
    </location>
</feature>
<feature type="compositionally biased region" description="Polar residues" evidence="1">
    <location>
        <begin position="1230"/>
        <end position="1244"/>
    </location>
</feature>
<feature type="compositionally biased region" description="Polar residues" evidence="1">
    <location>
        <begin position="181"/>
        <end position="206"/>
    </location>
</feature>
<comment type="caution">
    <text evidence="2">The sequence shown here is derived from an EMBL/GenBank/DDBJ whole genome shotgun (WGS) entry which is preliminary data.</text>
</comment>
<feature type="compositionally biased region" description="Basic and acidic residues" evidence="1">
    <location>
        <begin position="751"/>
        <end position="775"/>
    </location>
</feature>
<feature type="compositionally biased region" description="Polar residues" evidence="1">
    <location>
        <begin position="109"/>
        <end position="125"/>
    </location>
</feature>
<evidence type="ECO:0000313" key="3">
    <source>
        <dbReference type="Proteomes" id="UP001217089"/>
    </source>
</evidence>
<accession>A0ABQ9FQP8</accession>
<feature type="compositionally biased region" description="Acidic residues" evidence="1">
    <location>
        <begin position="794"/>
        <end position="807"/>
    </location>
</feature>
<keyword evidence="3" id="KW-1185">Reference proteome</keyword>
<feature type="region of interest" description="Disordered" evidence="1">
    <location>
        <begin position="561"/>
        <end position="630"/>
    </location>
</feature>
<name>A0ABQ9FQP8_TEGGR</name>
<feature type="region of interest" description="Disordered" evidence="1">
    <location>
        <begin position="833"/>
        <end position="919"/>
    </location>
</feature>
<feature type="region of interest" description="Disordered" evidence="1">
    <location>
        <begin position="1321"/>
        <end position="1344"/>
    </location>
</feature>
<feature type="compositionally biased region" description="Low complexity" evidence="1">
    <location>
        <begin position="162"/>
        <end position="178"/>
    </location>
</feature>
<feature type="region of interest" description="Disordered" evidence="1">
    <location>
        <begin position="949"/>
        <end position="977"/>
    </location>
</feature>
<feature type="region of interest" description="Disordered" evidence="1">
    <location>
        <begin position="1087"/>
        <end position="1108"/>
    </location>
</feature>
<feature type="compositionally biased region" description="Low complexity" evidence="1">
    <location>
        <begin position="1847"/>
        <end position="1860"/>
    </location>
</feature>
<organism evidence="2 3">
    <name type="scientific">Tegillarca granosa</name>
    <name type="common">Malaysian cockle</name>
    <name type="synonym">Anadara granosa</name>
    <dbReference type="NCBI Taxonomy" id="220873"/>
    <lineage>
        <taxon>Eukaryota</taxon>
        <taxon>Metazoa</taxon>
        <taxon>Spiralia</taxon>
        <taxon>Lophotrochozoa</taxon>
        <taxon>Mollusca</taxon>
        <taxon>Bivalvia</taxon>
        <taxon>Autobranchia</taxon>
        <taxon>Pteriomorphia</taxon>
        <taxon>Arcoida</taxon>
        <taxon>Arcoidea</taxon>
        <taxon>Arcidae</taxon>
        <taxon>Tegillarca</taxon>
    </lineage>
</organism>
<gene>
    <name evidence="2" type="ORF">KUTeg_003136</name>
</gene>
<evidence type="ECO:0000256" key="1">
    <source>
        <dbReference type="SAM" id="MobiDB-lite"/>
    </source>
</evidence>
<feature type="compositionally biased region" description="Basic and acidic residues" evidence="1">
    <location>
        <begin position="617"/>
        <end position="630"/>
    </location>
</feature>
<dbReference type="EMBL" id="JARBDR010000214">
    <property type="protein sequence ID" value="KAJ8318045.1"/>
    <property type="molecule type" value="Genomic_DNA"/>
</dbReference>
<feature type="region of interest" description="Disordered" evidence="1">
    <location>
        <begin position="1808"/>
        <end position="1869"/>
    </location>
</feature>